<gene>
    <name evidence="1" type="ORF">MLD38_032154</name>
</gene>
<evidence type="ECO:0000313" key="1">
    <source>
        <dbReference type="EMBL" id="KAI4318453.1"/>
    </source>
</evidence>
<name>A0ACB9M3E7_9MYRT</name>
<accession>A0ACB9M3E7</accession>
<organism evidence="1 2">
    <name type="scientific">Melastoma candidum</name>
    <dbReference type="NCBI Taxonomy" id="119954"/>
    <lineage>
        <taxon>Eukaryota</taxon>
        <taxon>Viridiplantae</taxon>
        <taxon>Streptophyta</taxon>
        <taxon>Embryophyta</taxon>
        <taxon>Tracheophyta</taxon>
        <taxon>Spermatophyta</taxon>
        <taxon>Magnoliopsida</taxon>
        <taxon>eudicotyledons</taxon>
        <taxon>Gunneridae</taxon>
        <taxon>Pentapetalae</taxon>
        <taxon>rosids</taxon>
        <taxon>malvids</taxon>
        <taxon>Myrtales</taxon>
        <taxon>Melastomataceae</taxon>
        <taxon>Melastomatoideae</taxon>
        <taxon>Melastomateae</taxon>
        <taxon>Melastoma</taxon>
    </lineage>
</organism>
<comment type="caution">
    <text evidence="1">The sequence shown here is derived from an EMBL/GenBank/DDBJ whole genome shotgun (WGS) entry which is preliminary data.</text>
</comment>
<dbReference type="EMBL" id="CM042889">
    <property type="protein sequence ID" value="KAI4318453.1"/>
    <property type="molecule type" value="Genomic_DNA"/>
</dbReference>
<proteinExistence type="predicted"/>
<reference evidence="2" key="1">
    <citation type="journal article" date="2023" name="Front. Plant Sci.">
        <title>Chromosomal-level genome assembly of Melastoma candidum provides insights into trichome evolution.</title>
        <authorList>
            <person name="Zhong Y."/>
            <person name="Wu W."/>
            <person name="Sun C."/>
            <person name="Zou P."/>
            <person name="Liu Y."/>
            <person name="Dai S."/>
            <person name="Zhou R."/>
        </authorList>
    </citation>
    <scope>NUCLEOTIDE SEQUENCE [LARGE SCALE GENOMIC DNA]</scope>
</reference>
<evidence type="ECO:0000313" key="2">
    <source>
        <dbReference type="Proteomes" id="UP001057402"/>
    </source>
</evidence>
<protein>
    <submittedName>
        <fullName evidence="1">Uncharacterized protein</fullName>
    </submittedName>
</protein>
<keyword evidence="2" id="KW-1185">Reference proteome</keyword>
<sequence>MRNCAVLAFPFAGHARPLLGLVCRLAGEEMLSDVTFSFFSTAECNSTMFYGTECGLLPPNIVPYDIPDGTLLDHEFSGNPHEPADLFLRSARERFVEGMELAEAETGVPISSVIADAFLTFVGGFAEGLGIPWVLVWVSMPFGLYVYYEIDLIRRMAREGNVGAGIIPGVPEMVVEDLPEGILFAGEFDESSTLIETLNNMGKEMTRATAIVVNFCPELDPTTFSSDLGRKLTNLLHVGFLTMSLPKPMLPATNTDIRTDVITWLGSLKPGSVAYICFGTIARLPLNELCPLAEALETSGIPYIWSLPRDHVNRLPDGFQDRTRTQGRILSWAPQTEILADPATGVFVTHCGSNSVFESVANGVPMICRPFFGDHRMNGRMVDEVWKIGITLHGGKITKQNMVESLRVVFSDKNGEQMKRNARDLQELAKEAAVPDGKATGDLKKLTKIITRGQ</sequence>
<dbReference type="Proteomes" id="UP001057402">
    <property type="component" value="Chromosome 10"/>
</dbReference>